<accession>A0A9W9SD92</accession>
<evidence type="ECO:0000313" key="1">
    <source>
        <dbReference type="EMBL" id="KAJ5375885.1"/>
    </source>
</evidence>
<dbReference type="GeneID" id="81376388"/>
<dbReference type="Proteomes" id="UP001147747">
    <property type="component" value="Unassembled WGS sequence"/>
</dbReference>
<dbReference type="AlphaFoldDB" id="A0A9W9SD92"/>
<name>A0A9W9SD92_9EURO</name>
<evidence type="ECO:0000313" key="2">
    <source>
        <dbReference type="Proteomes" id="UP001147747"/>
    </source>
</evidence>
<comment type="caution">
    <text evidence="1">The sequence shown here is derived from an EMBL/GenBank/DDBJ whole genome shotgun (WGS) entry which is preliminary data.</text>
</comment>
<protein>
    <submittedName>
        <fullName evidence="1">Uncharacterized protein</fullName>
    </submittedName>
</protein>
<organism evidence="1 2">
    <name type="scientific">Penicillium cosmopolitanum</name>
    <dbReference type="NCBI Taxonomy" id="1131564"/>
    <lineage>
        <taxon>Eukaryota</taxon>
        <taxon>Fungi</taxon>
        <taxon>Dikarya</taxon>
        <taxon>Ascomycota</taxon>
        <taxon>Pezizomycotina</taxon>
        <taxon>Eurotiomycetes</taxon>
        <taxon>Eurotiomycetidae</taxon>
        <taxon>Eurotiales</taxon>
        <taxon>Aspergillaceae</taxon>
        <taxon>Penicillium</taxon>
    </lineage>
</organism>
<sequence>MPDGYAEPDFRISGEICKGDNGRFQWDYGYKCWYTRTIQGLINSHSPMQVSGSTVNGAGCKKLGCHEGAQVWICNDLTIFKNTRDILVNSLDVGWVVDEMMSTPGPQGSGSVGSLR</sequence>
<keyword evidence="2" id="KW-1185">Reference proteome</keyword>
<proteinExistence type="predicted"/>
<dbReference type="RefSeq" id="XP_056480915.1">
    <property type="nucleotide sequence ID" value="XM_056637408.1"/>
</dbReference>
<reference evidence="1" key="1">
    <citation type="submission" date="2022-12" db="EMBL/GenBank/DDBJ databases">
        <authorList>
            <person name="Petersen C."/>
        </authorList>
    </citation>
    <scope>NUCLEOTIDE SEQUENCE</scope>
    <source>
        <strain evidence="1">IBT 29677</strain>
    </source>
</reference>
<gene>
    <name evidence="1" type="ORF">N7509_012771</name>
</gene>
<dbReference type="EMBL" id="JAPZBU010000012">
    <property type="protein sequence ID" value="KAJ5375885.1"/>
    <property type="molecule type" value="Genomic_DNA"/>
</dbReference>
<reference evidence="1" key="2">
    <citation type="journal article" date="2023" name="IMA Fungus">
        <title>Comparative genomic study of the Penicillium genus elucidates a diverse pangenome and 15 lateral gene transfer events.</title>
        <authorList>
            <person name="Petersen C."/>
            <person name="Sorensen T."/>
            <person name="Nielsen M.R."/>
            <person name="Sondergaard T.E."/>
            <person name="Sorensen J.L."/>
            <person name="Fitzpatrick D.A."/>
            <person name="Frisvad J.C."/>
            <person name="Nielsen K.L."/>
        </authorList>
    </citation>
    <scope>NUCLEOTIDE SEQUENCE</scope>
    <source>
        <strain evidence="1">IBT 29677</strain>
    </source>
</reference>